<dbReference type="EnsemblPlants" id="ONIVA07G18500.1">
    <property type="protein sequence ID" value="ONIVA07G18500.1"/>
    <property type="gene ID" value="ONIVA07G18500"/>
</dbReference>
<accession>A0A0E0I2V7</accession>
<evidence type="ECO:0000313" key="3">
    <source>
        <dbReference type="Proteomes" id="UP000006591"/>
    </source>
</evidence>
<organism evidence="2">
    <name type="scientific">Oryza nivara</name>
    <name type="common">Indian wild rice</name>
    <name type="synonym">Oryza sativa f. spontanea</name>
    <dbReference type="NCBI Taxonomy" id="4536"/>
    <lineage>
        <taxon>Eukaryota</taxon>
        <taxon>Viridiplantae</taxon>
        <taxon>Streptophyta</taxon>
        <taxon>Embryophyta</taxon>
        <taxon>Tracheophyta</taxon>
        <taxon>Spermatophyta</taxon>
        <taxon>Magnoliopsida</taxon>
        <taxon>Liliopsida</taxon>
        <taxon>Poales</taxon>
        <taxon>Poaceae</taxon>
        <taxon>BOP clade</taxon>
        <taxon>Oryzoideae</taxon>
        <taxon>Oryzeae</taxon>
        <taxon>Oryzinae</taxon>
        <taxon>Oryza</taxon>
    </lineage>
</organism>
<name>A0A0E0I2V7_ORYNI</name>
<reference evidence="2" key="2">
    <citation type="submission" date="2018-04" db="EMBL/GenBank/DDBJ databases">
        <title>OnivRS2 (Oryza nivara Reference Sequence Version 2).</title>
        <authorList>
            <person name="Zhang J."/>
            <person name="Kudrna D."/>
            <person name="Lee S."/>
            <person name="Talag J."/>
            <person name="Rajasekar S."/>
            <person name="Welchert J."/>
            <person name="Hsing Y.-I."/>
            <person name="Wing R.A."/>
        </authorList>
    </citation>
    <scope>NUCLEOTIDE SEQUENCE [LARGE SCALE GENOMIC DNA]</scope>
    <source>
        <strain evidence="2">SL10</strain>
    </source>
</reference>
<feature type="transmembrane region" description="Helical" evidence="1">
    <location>
        <begin position="134"/>
        <end position="159"/>
    </location>
</feature>
<keyword evidence="1" id="KW-0812">Transmembrane</keyword>
<keyword evidence="3" id="KW-1185">Reference proteome</keyword>
<reference evidence="2" key="1">
    <citation type="submission" date="2015-04" db="UniProtKB">
        <authorList>
            <consortium name="EnsemblPlants"/>
        </authorList>
    </citation>
    <scope>IDENTIFICATION</scope>
    <source>
        <strain evidence="2">SL10</strain>
    </source>
</reference>
<dbReference type="Gramene" id="ONIVA07G18500.1">
    <property type="protein sequence ID" value="ONIVA07G18500.1"/>
    <property type="gene ID" value="ONIVA07G18500"/>
</dbReference>
<dbReference type="Proteomes" id="UP000006591">
    <property type="component" value="Chromosome 7"/>
</dbReference>
<proteinExistence type="predicted"/>
<protein>
    <submittedName>
        <fullName evidence="2">Uncharacterized protein</fullName>
    </submittedName>
</protein>
<feature type="transmembrane region" description="Helical" evidence="1">
    <location>
        <begin position="102"/>
        <end position="122"/>
    </location>
</feature>
<evidence type="ECO:0000313" key="2">
    <source>
        <dbReference type="EnsemblPlants" id="ONIVA07G18500.1"/>
    </source>
</evidence>
<sequence>MTHCRGWKRLSSGPCARGLVVHCLHERKKKKRANLSKRSFDTYVTYHSESGSDRSRRALPLRARLAPQEGAWLEEEEERRRRFLAYPFLRVKTFFRCSDGRCLALIATFLLGGFVLKILPYMEVGAALLSSATMSFVLELCCRKFFGLFFVWVSLGFLLKPCLYEINGVCFFLKSCTN</sequence>
<keyword evidence="1" id="KW-1133">Transmembrane helix</keyword>
<evidence type="ECO:0000256" key="1">
    <source>
        <dbReference type="SAM" id="Phobius"/>
    </source>
</evidence>
<dbReference type="HOGENOM" id="CLU_1512935_0_0_1"/>
<dbReference type="AlphaFoldDB" id="A0A0E0I2V7"/>
<keyword evidence="1" id="KW-0472">Membrane</keyword>